<organism evidence="2 3">
    <name type="scientific">Cichlidogyrus casuarinus</name>
    <dbReference type="NCBI Taxonomy" id="1844966"/>
    <lineage>
        <taxon>Eukaryota</taxon>
        <taxon>Metazoa</taxon>
        <taxon>Spiralia</taxon>
        <taxon>Lophotrochozoa</taxon>
        <taxon>Platyhelminthes</taxon>
        <taxon>Monogenea</taxon>
        <taxon>Monopisthocotylea</taxon>
        <taxon>Dactylogyridea</taxon>
        <taxon>Ancyrocephalidae</taxon>
        <taxon>Cichlidogyrus</taxon>
    </lineage>
</organism>
<dbReference type="InterPro" id="IPR000742">
    <property type="entry name" value="EGF"/>
</dbReference>
<sequence length="68" mass="7811">MVHFHISNDQRLAIRNCEIECPNGGRIIYPDYSFGTCKCLCPASTYGNYCQFVLLTDSNLKDILKRYS</sequence>
<dbReference type="EMBL" id="JBJKFK010008507">
    <property type="protein sequence ID" value="KAL3307052.1"/>
    <property type="molecule type" value="Genomic_DNA"/>
</dbReference>
<name>A0ABD2PI90_9PLAT</name>
<dbReference type="AlphaFoldDB" id="A0ABD2PI90"/>
<dbReference type="Proteomes" id="UP001626550">
    <property type="component" value="Unassembled WGS sequence"/>
</dbReference>
<proteinExistence type="predicted"/>
<dbReference type="PROSITE" id="PS00022">
    <property type="entry name" value="EGF_1"/>
    <property type="match status" value="1"/>
</dbReference>
<comment type="caution">
    <text evidence="2">The sequence shown here is derived from an EMBL/GenBank/DDBJ whole genome shotgun (WGS) entry which is preliminary data.</text>
</comment>
<evidence type="ECO:0000313" key="3">
    <source>
        <dbReference type="Proteomes" id="UP001626550"/>
    </source>
</evidence>
<evidence type="ECO:0000313" key="2">
    <source>
        <dbReference type="EMBL" id="KAL3307052.1"/>
    </source>
</evidence>
<gene>
    <name evidence="2" type="ORF">Ciccas_014443</name>
</gene>
<keyword evidence="3" id="KW-1185">Reference proteome</keyword>
<feature type="domain" description="EGF-like" evidence="1">
    <location>
        <begin position="39"/>
        <end position="50"/>
    </location>
</feature>
<protein>
    <recommendedName>
        <fullName evidence="1">EGF-like domain-containing protein</fullName>
    </recommendedName>
</protein>
<evidence type="ECO:0000259" key="1">
    <source>
        <dbReference type="PROSITE" id="PS00022"/>
    </source>
</evidence>
<reference evidence="2 3" key="1">
    <citation type="submission" date="2024-11" db="EMBL/GenBank/DDBJ databases">
        <title>Adaptive evolution of stress response genes in parasites aligns with host niche diversity.</title>
        <authorList>
            <person name="Hahn C."/>
            <person name="Resl P."/>
        </authorList>
    </citation>
    <scope>NUCLEOTIDE SEQUENCE [LARGE SCALE GENOMIC DNA]</scope>
    <source>
        <strain evidence="2">EGGRZ-B1_66</strain>
        <tissue evidence="2">Body</tissue>
    </source>
</reference>
<accession>A0ABD2PI90</accession>